<feature type="binding site" evidence="10">
    <location>
        <position position="41"/>
    </location>
    <ligand>
        <name>Mn(2+)</name>
        <dbReference type="ChEBI" id="CHEBI:29035"/>
        <label>1</label>
    </ligand>
</feature>
<evidence type="ECO:0000256" key="10">
    <source>
        <dbReference type="HAMAP-Rule" id="MF_00575"/>
    </source>
</evidence>
<keyword evidence="5 10" id="KW-0479">Metal-binding</keyword>
<keyword evidence="1 10" id="KW-1003">Cell membrane</keyword>
<accession>A0ABV3UA59</accession>
<feature type="binding site" evidence="10">
    <location>
        <position position="197"/>
    </location>
    <ligand>
        <name>Mn(2+)</name>
        <dbReference type="ChEBI" id="CHEBI:29035"/>
        <label>1</label>
    </ligand>
</feature>
<dbReference type="EC" id="3.6.1.54" evidence="10"/>
<dbReference type="Gene3D" id="3.60.21.10">
    <property type="match status" value="1"/>
</dbReference>
<keyword evidence="4 10" id="KW-0441">Lipid A biosynthesis</keyword>
<reference evidence="12 13" key="1">
    <citation type="journal article" date="2011" name="Int. J. Syst. Evol. Microbiol.">
        <title>Zhongshania antarctica gen. nov., sp. nov. and Zhongshania guokunii sp. nov., gammaproteobacteria respectively isolated from coastal attached (fast) ice and surface seawater of the Antarctic.</title>
        <authorList>
            <person name="Li H.J."/>
            <person name="Zhang X.Y."/>
            <person name="Chen C.X."/>
            <person name="Zhang Y.J."/>
            <person name="Gao Z.M."/>
            <person name="Yu Y."/>
            <person name="Chen X.L."/>
            <person name="Chen B."/>
            <person name="Zhang Y.Z."/>
        </authorList>
    </citation>
    <scope>NUCLEOTIDE SEQUENCE [LARGE SCALE GENOMIC DNA]</scope>
    <source>
        <strain evidence="12 13">ZS6-22T</strain>
    </source>
</reference>
<evidence type="ECO:0000256" key="8">
    <source>
        <dbReference type="ARBA" id="ARBA00023136"/>
    </source>
</evidence>
<feature type="binding site" evidence="10">
    <location>
        <position position="8"/>
    </location>
    <ligand>
        <name>Mn(2+)</name>
        <dbReference type="ChEBI" id="CHEBI:29035"/>
        <label>1</label>
    </ligand>
</feature>
<evidence type="ECO:0000313" key="13">
    <source>
        <dbReference type="Proteomes" id="UP001557485"/>
    </source>
</evidence>
<dbReference type="InterPro" id="IPR043461">
    <property type="entry name" value="LpxH-like"/>
</dbReference>
<feature type="domain" description="Calcineurin-like phosphoesterase" evidence="11">
    <location>
        <begin position="1"/>
        <end position="199"/>
    </location>
</feature>
<feature type="binding site" evidence="10">
    <location>
        <position position="164"/>
    </location>
    <ligand>
        <name>substrate</name>
    </ligand>
</feature>
<evidence type="ECO:0000256" key="7">
    <source>
        <dbReference type="ARBA" id="ARBA00023098"/>
    </source>
</evidence>
<dbReference type="CDD" id="cd07398">
    <property type="entry name" value="MPP_YbbF-LpxH"/>
    <property type="match status" value="1"/>
</dbReference>
<feature type="binding site" evidence="10">
    <location>
        <position position="10"/>
    </location>
    <ligand>
        <name>Mn(2+)</name>
        <dbReference type="ChEBI" id="CHEBI:29035"/>
        <label>1</label>
    </ligand>
</feature>
<dbReference type="EMBL" id="JBFRYA010000021">
    <property type="protein sequence ID" value="MEX1670743.1"/>
    <property type="molecule type" value="Genomic_DNA"/>
</dbReference>
<keyword evidence="13" id="KW-1185">Reference proteome</keyword>
<comment type="subcellular location">
    <subcellularLocation>
        <location evidence="10">Cell inner membrane</location>
        <topology evidence="10">Peripheral membrane protein</topology>
        <orientation evidence="10">Cytoplasmic side</orientation>
    </subcellularLocation>
</comment>
<dbReference type="InterPro" id="IPR029052">
    <property type="entry name" value="Metallo-depent_PP-like"/>
</dbReference>
<feature type="binding site" evidence="10">
    <location>
        <begin position="79"/>
        <end position="80"/>
    </location>
    <ligand>
        <name>substrate</name>
    </ligand>
</feature>
<dbReference type="SUPFAM" id="SSF56300">
    <property type="entry name" value="Metallo-dependent phosphatases"/>
    <property type="match status" value="1"/>
</dbReference>
<dbReference type="NCBIfam" id="NF003743">
    <property type="entry name" value="PRK05340.1"/>
    <property type="match status" value="1"/>
</dbReference>
<keyword evidence="9 10" id="KW-0464">Manganese</keyword>
<dbReference type="HAMAP" id="MF_00575">
    <property type="entry name" value="LpxH"/>
    <property type="match status" value="1"/>
</dbReference>
<gene>
    <name evidence="10" type="primary">lpxH</name>
    <name evidence="12" type="ORF">AB4876_17630</name>
</gene>
<dbReference type="InterPro" id="IPR010138">
    <property type="entry name" value="UDP-diacylglucosamine_Hdrlase"/>
</dbReference>
<evidence type="ECO:0000256" key="2">
    <source>
        <dbReference type="ARBA" id="ARBA00022516"/>
    </source>
</evidence>
<evidence type="ECO:0000313" key="12">
    <source>
        <dbReference type="EMBL" id="MEX1670743.1"/>
    </source>
</evidence>
<feature type="binding site" evidence="10">
    <location>
        <position position="41"/>
    </location>
    <ligand>
        <name>Mn(2+)</name>
        <dbReference type="ChEBI" id="CHEBI:29035"/>
        <label>2</label>
    </ligand>
</feature>
<dbReference type="Pfam" id="PF00149">
    <property type="entry name" value="Metallophos"/>
    <property type="match status" value="1"/>
</dbReference>
<evidence type="ECO:0000256" key="6">
    <source>
        <dbReference type="ARBA" id="ARBA00022801"/>
    </source>
</evidence>
<dbReference type="PANTHER" id="PTHR34990">
    <property type="entry name" value="UDP-2,3-DIACYLGLUCOSAMINE HYDROLASE-RELATED"/>
    <property type="match status" value="1"/>
</dbReference>
<evidence type="ECO:0000259" key="11">
    <source>
        <dbReference type="Pfam" id="PF00149"/>
    </source>
</evidence>
<comment type="function">
    <text evidence="10">Hydrolyzes the pyrophosphate bond of UDP-2,3-diacylglucosamine to yield 2,3-diacylglucosamine 1-phosphate (lipid X) and UMP by catalyzing the attack of water at the alpha-P atom. Involved in the biosynthesis of lipid A, a phosphorylated glycolipid that anchors the lipopolysaccharide to the outer membrane of the cell.</text>
</comment>
<evidence type="ECO:0000256" key="4">
    <source>
        <dbReference type="ARBA" id="ARBA00022556"/>
    </source>
</evidence>
<comment type="caution">
    <text evidence="12">The sequence shown here is derived from an EMBL/GenBank/DDBJ whole genome shotgun (WGS) entry which is preliminary data.</text>
</comment>
<organism evidence="12 13">
    <name type="scientific">Zhongshania guokunii</name>
    <dbReference type="NCBI Taxonomy" id="641783"/>
    <lineage>
        <taxon>Bacteria</taxon>
        <taxon>Pseudomonadati</taxon>
        <taxon>Pseudomonadota</taxon>
        <taxon>Gammaproteobacteria</taxon>
        <taxon>Cellvibrionales</taxon>
        <taxon>Spongiibacteraceae</taxon>
        <taxon>Zhongshania</taxon>
    </lineage>
</organism>
<feature type="binding site" evidence="10">
    <location>
        <position position="160"/>
    </location>
    <ligand>
        <name>substrate</name>
    </ligand>
</feature>
<dbReference type="InterPro" id="IPR004843">
    <property type="entry name" value="Calcineurin-like_PHP"/>
</dbReference>
<sequence length="245" mass="27795">MTTLFISDLHLDETRPDISRAFFEFLRDDASKAQALYILGDFFESWIGDDDRSTLIDEVSLALKALTDSGVALYIMHGNRDFLIGQQFCATVGGQLLSDPSVIQINGEATLLMHGDSLCSDDQEYMRFRKMLRSPQWQQDALAKPLEERRAIAKHLRMMSSEANSNKAEDIMDVNLDDVSRAMQTHQCQRLIHGHTHRPNRHPMTIDGQPAERIVLGDWDSAVWVLRANNDNLKLEQHPFPSTSA</sequence>
<evidence type="ECO:0000256" key="3">
    <source>
        <dbReference type="ARBA" id="ARBA00022519"/>
    </source>
</evidence>
<dbReference type="GO" id="GO:0016787">
    <property type="term" value="F:hydrolase activity"/>
    <property type="evidence" value="ECO:0007669"/>
    <property type="project" value="UniProtKB-KW"/>
</dbReference>
<keyword evidence="7 10" id="KW-0443">Lipid metabolism</keyword>
<evidence type="ECO:0000256" key="1">
    <source>
        <dbReference type="ARBA" id="ARBA00022475"/>
    </source>
</evidence>
<dbReference type="NCBIfam" id="TIGR01854">
    <property type="entry name" value="lipid_A_lpxH"/>
    <property type="match status" value="1"/>
</dbReference>
<comment type="catalytic activity">
    <reaction evidence="10">
        <text>UDP-2-N,3-O-bis[(3R)-3-hydroxytetradecanoyl]-alpha-D-glucosamine + H2O = 2-N,3-O-bis[(3R)-3-hydroxytetradecanoyl]-alpha-D-glucosaminyl 1-phosphate + UMP + 2 H(+)</text>
        <dbReference type="Rhea" id="RHEA:25213"/>
        <dbReference type="ChEBI" id="CHEBI:15377"/>
        <dbReference type="ChEBI" id="CHEBI:15378"/>
        <dbReference type="ChEBI" id="CHEBI:57865"/>
        <dbReference type="ChEBI" id="CHEBI:57957"/>
        <dbReference type="ChEBI" id="CHEBI:78847"/>
        <dbReference type="EC" id="3.6.1.54"/>
    </reaction>
</comment>
<keyword evidence="6 10" id="KW-0378">Hydrolase</keyword>
<protein>
    <recommendedName>
        <fullName evidence="10">UDP-2,3-diacylglucosamine hydrolase</fullName>
        <ecNumber evidence="10">3.6.1.54</ecNumber>
    </recommendedName>
    <alternativeName>
        <fullName evidence="10">UDP-2,3-diacylglucosamine diphosphatase</fullName>
    </alternativeName>
</protein>
<dbReference type="PANTHER" id="PTHR34990:SF1">
    <property type="entry name" value="UDP-2,3-DIACYLGLUCOSAMINE HYDROLASE"/>
    <property type="match status" value="1"/>
</dbReference>
<proteinExistence type="inferred from homology"/>
<keyword evidence="3 10" id="KW-0997">Cell inner membrane</keyword>
<comment type="pathway">
    <text evidence="10">Glycolipid biosynthesis; lipid IV(A) biosynthesis; lipid IV(A) from (3R)-3-hydroxytetradecanoyl-[acyl-carrier-protein] and UDP-N-acetyl-alpha-D-glucosamine: step 4/6.</text>
</comment>
<comment type="similarity">
    <text evidence="10">Belongs to the LpxH family.</text>
</comment>
<feature type="binding site" evidence="10">
    <location>
        <position position="167"/>
    </location>
    <ligand>
        <name>substrate</name>
    </ligand>
</feature>
<feature type="binding site" evidence="10">
    <location>
        <position position="122"/>
    </location>
    <ligand>
        <name>substrate</name>
    </ligand>
</feature>
<feature type="binding site" evidence="10">
    <location>
        <position position="114"/>
    </location>
    <ligand>
        <name>Mn(2+)</name>
        <dbReference type="ChEBI" id="CHEBI:29035"/>
        <label>2</label>
    </ligand>
</feature>
<feature type="binding site" evidence="10">
    <location>
        <position position="195"/>
    </location>
    <ligand>
        <name>Mn(2+)</name>
        <dbReference type="ChEBI" id="CHEBI:29035"/>
        <label>2</label>
    </ligand>
</feature>
<name>A0ABV3UA59_9GAMM</name>
<evidence type="ECO:0000256" key="9">
    <source>
        <dbReference type="ARBA" id="ARBA00023211"/>
    </source>
</evidence>
<feature type="binding site" evidence="10">
    <location>
        <position position="195"/>
    </location>
    <ligand>
        <name>substrate</name>
    </ligand>
</feature>
<comment type="cofactor">
    <cofactor evidence="10">
        <name>Mn(2+)</name>
        <dbReference type="ChEBI" id="CHEBI:29035"/>
    </cofactor>
    <text evidence="10">Binds 2 Mn(2+) ions per subunit in a binuclear metal center.</text>
</comment>
<keyword evidence="8 10" id="KW-0472">Membrane</keyword>
<keyword evidence="2 10" id="KW-0444">Lipid biosynthesis</keyword>
<evidence type="ECO:0000256" key="5">
    <source>
        <dbReference type="ARBA" id="ARBA00022723"/>
    </source>
</evidence>
<feature type="binding site" evidence="10">
    <location>
        <position position="79"/>
    </location>
    <ligand>
        <name>Mn(2+)</name>
        <dbReference type="ChEBI" id="CHEBI:29035"/>
        <label>2</label>
    </ligand>
</feature>
<dbReference type="Proteomes" id="UP001557485">
    <property type="component" value="Unassembled WGS sequence"/>
</dbReference>
<dbReference type="RefSeq" id="WP_368383047.1">
    <property type="nucleotide sequence ID" value="NZ_JBFRYA010000021.1"/>
</dbReference>